<keyword evidence="3" id="KW-1185">Reference proteome</keyword>
<reference evidence="2" key="1">
    <citation type="thesis" date="2020" institute="ProQuest LLC" country="789 East Eisenhower Parkway, Ann Arbor, MI, USA">
        <title>Comparative Genomics and Chromosome Evolution.</title>
        <authorList>
            <person name="Mudd A.B."/>
        </authorList>
    </citation>
    <scope>NUCLEOTIDE SEQUENCE</scope>
    <source>
        <strain evidence="2">237g6f4</strain>
        <tissue evidence="2">Blood</tissue>
    </source>
</reference>
<keyword evidence="1" id="KW-0812">Transmembrane</keyword>
<keyword evidence="1" id="KW-1133">Transmembrane helix</keyword>
<gene>
    <name evidence="2" type="ORF">GDO81_010767</name>
</gene>
<proteinExistence type="predicted"/>
<protein>
    <recommendedName>
        <fullName evidence="4">ATP synthase F0 subunit 8</fullName>
    </recommendedName>
</protein>
<dbReference type="Proteomes" id="UP000824782">
    <property type="component" value="Unassembled WGS sequence"/>
</dbReference>
<comment type="caution">
    <text evidence="2">The sequence shown here is derived from an EMBL/GenBank/DDBJ whole genome shotgun (WGS) entry which is preliminary data.</text>
</comment>
<name>A0AAV7C458_ENGPU</name>
<sequence length="83" mass="9505">MESSSLTFTPFFEVFWGGLFLVYFFFPLLALLAVLSSVSSYVSEVSYSDEVKLTFLSFSDVSEPLELYLFFNMDLVYLHGRGN</sequence>
<evidence type="ECO:0000256" key="1">
    <source>
        <dbReference type="SAM" id="Phobius"/>
    </source>
</evidence>
<dbReference type="AlphaFoldDB" id="A0AAV7C458"/>
<evidence type="ECO:0000313" key="3">
    <source>
        <dbReference type="Proteomes" id="UP000824782"/>
    </source>
</evidence>
<keyword evidence="1" id="KW-0472">Membrane</keyword>
<evidence type="ECO:0008006" key="4">
    <source>
        <dbReference type="Google" id="ProtNLM"/>
    </source>
</evidence>
<accession>A0AAV7C458</accession>
<organism evidence="2 3">
    <name type="scientific">Engystomops pustulosus</name>
    <name type="common">Tungara frog</name>
    <name type="synonym">Physalaemus pustulosus</name>
    <dbReference type="NCBI Taxonomy" id="76066"/>
    <lineage>
        <taxon>Eukaryota</taxon>
        <taxon>Metazoa</taxon>
        <taxon>Chordata</taxon>
        <taxon>Craniata</taxon>
        <taxon>Vertebrata</taxon>
        <taxon>Euteleostomi</taxon>
        <taxon>Amphibia</taxon>
        <taxon>Batrachia</taxon>
        <taxon>Anura</taxon>
        <taxon>Neobatrachia</taxon>
        <taxon>Hyloidea</taxon>
        <taxon>Leptodactylidae</taxon>
        <taxon>Leiuperinae</taxon>
        <taxon>Engystomops</taxon>
    </lineage>
</organism>
<dbReference type="EMBL" id="WNYA01000004">
    <property type="protein sequence ID" value="KAG8579232.1"/>
    <property type="molecule type" value="Genomic_DNA"/>
</dbReference>
<evidence type="ECO:0000313" key="2">
    <source>
        <dbReference type="EMBL" id="KAG8579232.1"/>
    </source>
</evidence>
<feature type="transmembrane region" description="Helical" evidence="1">
    <location>
        <begin position="20"/>
        <end position="42"/>
    </location>
</feature>